<keyword evidence="4" id="KW-1185">Reference proteome</keyword>
<evidence type="ECO:0000256" key="1">
    <source>
        <dbReference type="SAM" id="MobiDB-lite"/>
    </source>
</evidence>
<dbReference type="AlphaFoldDB" id="A0A563E8W6"/>
<evidence type="ECO:0000313" key="4">
    <source>
        <dbReference type="Proteomes" id="UP000320244"/>
    </source>
</evidence>
<keyword evidence="2" id="KW-0472">Membrane</keyword>
<dbReference type="RefSeq" id="WP_146315054.1">
    <property type="nucleotide sequence ID" value="NZ_VCQV01000002.1"/>
</dbReference>
<comment type="caution">
    <text evidence="3">The sequence shown here is derived from an EMBL/GenBank/DDBJ whole genome shotgun (WGS) entry which is preliminary data.</text>
</comment>
<dbReference type="EMBL" id="VCQV01000002">
    <property type="protein sequence ID" value="TWP38651.1"/>
    <property type="molecule type" value="Genomic_DNA"/>
</dbReference>
<dbReference type="OrthoDB" id="5149386at2"/>
<accession>A0A563E8W6</accession>
<keyword evidence="2" id="KW-0812">Transmembrane</keyword>
<organism evidence="3 4">
    <name type="scientific">Leekyejoonella antrihumi</name>
    <dbReference type="NCBI Taxonomy" id="1660198"/>
    <lineage>
        <taxon>Bacteria</taxon>
        <taxon>Bacillati</taxon>
        <taxon>Actinomycetota</taxon>
        <taxon>Actinomycetes</taxon>
        <taxon>Micrococcales</taxon>
        <taxon>Dermacoccaceae</taxon>
        <taxon>Leekyejoonella</taxon>
    </lineage>
</organism>
<gene>
    <name evidence="3" type="ORF">FGL98_02390</name>
</gene>
<evidence type="ECO:0000313" key="3">
    <source>
        <dbReference type="EMBL" id="TWP38651.1"/>
    </source>
</evidence>
<feature type="transmembrane region" description="Helical" evidence="2">
    <location>
        <begin position="12"/>
        <end position="30"/>
    </location>
</feature>
<keyword evidence="2" id="KW-1133">Transmembrane helix</keyword>
<evidence type="ECO:0008006" key="5">
    <source>
        <dbReference type="Google" id="ProtNLM"/>
    </source>
</evidence>
<feature type="region of interest" description="Disordered" evidence="1">
    <location>
        <begin position="95"/>
        <end position="116"/>
    </location>
</feature>
<evidence type="ECO:0000256" key="2">
    <source>
        <dbReference type="SAM" id="Phobius"/>
    </source>
</evidence>
<dbReference type="Proteomes" id="UP000320244">
    <property type="component" value="Unassembled WGS sequence"/>
</dbReference>
<reference evidence="3 4" key="2">
    <citation type="submission" date="2019-08" db="EMBL/GenBank/DDBJ databases">
        <title>Jejuicoccus antrihumi gen. nov., sp. nov., a new member of the family Dermacoccaceae isolated from a cave.</title>
        <authorList>
            <person name="Schumann P."/>
            <person name="Kim I.S."/>
        </authorList>
    </citation>
    <scope>NUCLEOTIDE SEQUENCE [LARGE SCALE GENOMIC DNA]</scope>
    <source>
        <strain evidence="3 4">C5-26</strain>
    </source>
</reference>
<sequence>MSRISRKQRDWIKAAVTLVVIAVVVGYWWHVEHPAGIQSPGMTGGTVVKTQPSGNRLKLTVDYTVNGTKHQTTGEVGAVRFHSDGKVVWVCYNPQSPGDTGKTKLRLPTDPLCDQT</sequence>
<name>A0A563E8W6_9MICO</name>
<protein>
    <recommendedName>
        <fullName evidence="5">DUF3592 domain-containing protein</fullName>
    </recommendedName>
</protein>
<reference evidence="3 4" key="1">
    <citation type="submission" date="2019-05" db="EMBL/GenBank/DDBJ databases">
        <authorList>
            <person name="Lee S.D."/>
        </authorList>
    </citation>
    <scope>NUCLEOTIDE SEQUENCE [LARGE SCALE GENOMIC DNA]</scope>
    <source>
        <strain evidence="3 4">C5-26</strain>
    </source>
</reference>
<proteinExistence type="predicted"/>